<dbReference type="Proteomes" id="UP000092213">
    <property type="component" value="Chromosome"/>
</dbReference>
<dbReference type="Gene3D" id="1.20.1440.60">
    <property type="entry name" value="23S rRNA-intervening sequence"/>
    <property type="match status" value="1"/>
</dbReference>
<feature type="domain" description="bAvd-like" evidence="2">
    <location>
        <begin position="11"/>
        <end position="111"/>
    </location>
</feature>
<dbReference type="AlphaFoldDB" id="A0A193FV19"/>
<dbReference type="EMBL" id="CP016171">
    <property type="protein sequence ID" value="ANN70889.1"/>
    <property type="molecule type" value="Genomic_DNA"/>
</dbReference>
<gene>
    <name evidence="3" type="ORF">BAU08_05680</name>
</gene>
<sequence length="153" mass="17045">MALHTDTEIYKATYSLAQLVTQLVAGMPRNYKADFGAELRKRCMGLVMRVYEANTAADRVDVLRSMRQEVEAVNLCLRLSVDLKLISRGQYGRAIAITESIGKQATGWQKQSERALDAGLSRQPGQRAFESGRAAGPQAHRQAQKGYRRQSSE</sequence>
<protein>
    <recommendedName>
        <fullName evidence="2">bAvd-like domain-containing protein</fullName>
    </recommendedName>
</protein>
<dbReference type="InterPro" id="IPR055360">
    <property type="entry name" value="bAvd"/>
</dbReference>
<accession>A0A193FV19</accession>
<proteinExistence type="predicted"/>
<organism evidence="3 4">
    <name type="scientific">Bordetella bronchialis</name>
    <dbReference type="NCBI Taxonomy" id="463025"/>
    <lineage>
        <taxon>Bacteria</taxon>
        <taxon>Pseudomonadati</taxon>
        <taxon>Pseudomonadota</taxon>
        <taxon>Betaproteobacteria</taxon>
        <taxon>Burkholderiales</taxon>
        <taxon>Alcaligenaceae</taxon>
        <taxon>Bordetella</taxon>
    </lineage>
</organism>
<reference evidence="3 4" key="1">
    <citation type="submission" date="2016-06" db="EMBL/GenBank/DDBJ databases">
        <title>Complete genome sequences of Bordetella bronchialis and Bordetella flabilis.</title>
        <authorList>
            <person name="LiPuma J.J."/>
            <person name="Spilker T."/>
        </authorList>
    </citation>
    <scope>NUCLEOTIDE SEQUENCE [LARGE SCALE GENOMIC DNA]</scope>
    <source>
        <strain evidence="3 4">AU17976</strain>
    </source>
</reference>
<dbReference type="STRING" id="463025.BAU08_05680"/>
<feature type="compositionally biased region" description="Basic residues" evidence="1">
    <location>
        <begin position="142"/>
        <end position="153"/>
    </location>
</feature>
<evidence type="ECO:0000313" key="3">
    <source>
        <dbReference type="EMBL" id="ANN70889.1"/>
    </source>
</evidence>
<dbReference type="SUPFAM" id="SSF158446">
    <property type="entry name" value="IVS-encoded protein-like"/>
    <property type="match status" value="1"/>
</dbReference>
<dbReference type="RefSeq" id="WP_066668463.1">
    <property type="nucleotide sequence ID" value="NZ_CP016171.1"/>
</dbReference>
<dbReference type="InterPro" id="IPR036583">
    <property type="entry name" value="23S_rRNA_IVS_sf"/>
</dbReference>
<name>A0A193FV19_9BORD</name>
<dbReference type="CDD" id="cd16376">
    <property type="entry name" value="Avd_like"/>
    <property type="match status" value="1"/>
</dbReference>
<evidence type="ECO:0000256" key="1">
    <source>
        <dbReference type="SAM" id="MobiDB-lite"/>
    </source>
</evidence>
<evidence type="ECO:0000259" key="2">
    <source>
        <dbReference type="Pfam" id="PF22296"/>
    </source>
</evidence>
<evidence type="ECO:0000313" key="4">
    <source>
        <dbReference type="Proteomes" id="UP000092213"/>
    </source>
</evidence>
<feature type="region of interest" description="Disordered" evidence="1">
    <location>
        <begin position="112"/>
        <end position="153"/>
    </location>
</feature>
<dbReference type="Pfam" id="PF22296">
    <property type="entry name" value="bAvd"/>
    <property type="match status" value="1"/>
</dbReference>